<proteinExistence type="inferred from homology"/>
<evidence type="ECO:0000313" key="16">
    <source>
        <dbReference type="Proteomes" id="UP000777784"/>
    </source>
</evidence>
<dbReference type="FunFam" id="3.40.47.10:FF:000009">
    <property type="entry name" value="3-oxoacyl-[acyl-carrier-protein] synthase 2"/>
    <property type="match status" value="1"/>
</dbReference>
<dbReference type="PANTHER" id="PTHR11712:SF336">
    <property type="entry name" value="3-OXOACYL-[ACYL-CARRIER-PROTEIN] SYNTHASE, MITOCHONDRIAL"/>
    <property type="match status" value="1"/>
</dbReference>
<dbReference type="EC" id="2.3.1.179" evidence="3 11"/>
<protein>
    <recommendedName>
        <fullName evidence="4 11">3-oxoacyl-[acyl-carrier-protein] synthase 2</fullName>
        <ecNumber evidence="3 11">2.3.1.179</ecNumber>
    </recommendedName>
</protein>
<comment type="caution">
    <text evidence="15">The sequence shown here is derived from an EMBL/GenBank/DDBJ whole genome shotgun (WGS) entry which is preliminary data.</text>
</comment>
<dbReference type="PROSITE" id="PS00606">
    <property type="entry name" value="KS3_1"/>
    <property type="match status" value="1"/>
</dbReference>
<dbReference type="GO" id="GO:0006633">
    <property type="term" value="P:fatty acid biosynthetic process"/>
    <property type="evidence" value="ECO:0007669"/>
    <property type="project" value="UniProtKB-UniRule"/>
</dbReference>
<dbReference type="GO" id="GO:0004315">
    <property type="term" value="F:3-oxoacyl-[acyl-carrier-protein] synthase activity"/>
    <property type="evidence" value="ECO:0007669"/>
    <property type="project" value="UniProtKB-UniRule"/>
</dbReference>
<comment type="function">
    <text evidence="11">Involved in the type II fatty acid elongation cycle. Catalyzes the elongation of a wide range of acyl-ACP by the addition of two carbons from malonyl-ACP to an acyl acceptor. Can efficiently catalyze the conversion of palmitoleoyl-ACP (cis-hexadec-9-enoyl-ACP) to cis-vaccenoyl-ACP (cis-octadec-11-enoyl-ACP), an essential step in the thermal regulation of fatty acid composition.</text>
</comment>
<dbReference type="SUPFAM" id="SSF53901">
    <property type="entry name" value="Thiolase-like"/>
    <property type="match status" value="2"/>
</dbReference>
<evidence type="ECO:0000256" key="1">
    <source>
        <dbReference type="ARBA" id="ARBA00005194"/>
    </source>
</evidence>
<name>A0A948W606_UNCEI</name>
<comment type="similarity">
    <text evidence="2 11 13">Belongs to the thiolase-like superfamily. Beta-ketoacyl-ACP synthases family.</text>
</comment>
<accession>A0A948W606</accession>
<evidence type="ECO:0000256" key="5">
    <source>
        <dbReference type="ARBA" id="ARBA00022516"/>
    </source>
</evidence>
<dbReference type="NCBIfam" id="TIGR03150">
    <property type="entry name" value="fabF"/>
    <property type="match status" value="1"/>
</dbReference>
<dbReference type="PANTHER" id="PTHR11712">
    <property type="entry name" value="POLYKETIDE SYNTHASE-RELATED"/>
    <property type="match status" value="1"/>
</dbReference>
<dbReference type="InterPro" id="IPR020841">
    <property type="entry name" value="PKS_Beta-ketoAc_synthase_dom"/>
</dbReference>
<dbReference type="Pfam" id="PF00109">
    <property type="entry name" value="ketoacyl-synt"/>
    <property type="match status" value="1"/>
</dbReference>
<evidence type="ECO:0000256" key="2">
    <source>
        <dbReference type="ARBA" id="ARBA00008467"/>
    </source>
</evidence>
<evidence type="ECO:0000256" key="9">
    <source>
        <dbReference type="ARBA" id="ARBA00023160"/>
    </source>
</evidence>
<evidence type="ECO:0000256" key="8">
    <source>
        <dbReference type="ARBA" id="ARBA00023098"/>
    </source>
</evidence>
<dbReference type="AlphaFoldDB" id="A0A948W606"/>
<evidence type="ECO:0000256" key="10">
    <source>
        <dbReference type="ARBA" id="ARBA00023315"/>
    </source>
</evidence>
<dbReference type="InterPro" id="IPR014030">
    <property type="entry name" value="Ketoacyl_synth_N"/>
</dbReference>
<evidence type="ECO:0000256" key="6">
    <source>
        <dbReference type="ARBA" id="ARBA00022679"/>
    </source>
</evidence>
<evidence type="ECO:0000313" key="15">
    <source>
        <dbReference type="EMBL" id="MBU2690595.1"/>
    </source>
</evidence>
<evidence type="ECO:0000259" key="14">
    <source>
        <dbReference type="PROSITE" id="PS52004"/>
    </source>
</evidence>
<dbReference type="Pfam" id="PF02801">
    <property type="entry name" value="Ketoacyl-synt_C"/>
    <property type="match status" value="1"/>
</dbReference>
<dbReference type="CDD" id="cd00834">
    <property type="entry name" value="KAS_I_II"/>
    <property type="match status" value="1"/>
</dbReference>
<evidence type="ECO:0000256" key="11">
    <source>
        <dbReference type="PIRNR" id="PIRNR000447"/>
    </source>
</evidence>
<feature type="active site" description="For beta-ketoacyl synthase activity" evidence="12">
    <location>
        <position position="163"/>
    </location>
</feature>
<dbReference type="PIRSF" id="PIRSF000447">
    <property type="entry name" value="KAS_II"/>
    <property type="match status" value="1"/>
</dbReference>
<dbReference type="PROSITE" id="PS52004">
    <property type="entry name" value="KS3_2"/>
    <property type="match status" value="1"/>
</dbReference>
<dbReference type="InterPro" id="IPR014031">
    <property type="entry name" value="Ketoacyl_synth_C"/>
</dbReference>
<dbReference type="Proteomes" id="UP000777784">
    <property type="component" value="Unassembled WGS sequence"/>
</dbReference>
<keyword evidence="9 11" id="KW-0275">Fatty acid biosynthesis</keyword>
<reference evidence="15" key="1">
    <citation type="submission" date="2021-05" db="EMBL/GenBank/DDBJ databases">
        <title>Energy efficiency and biological interactions define the core microbiome of deep oligotrophic groundwater.</title>
        <authorList>
            <person name="Mehrshad M."/>
            <person name="Lopez-Fernandez M."/>
            <person name="Bell E."/>
            <person name="Bernier-Latmani R."/>
            <person name="Bertilsson S."/>
            <person name="Dopson M."/>
        </authorList>
    </citation>
    <scope>NUCLEOTIDE SEQUENCE</scope>
    <source>
        <strain evidence="15">Modern_marine.mb.64</strain>
    </source>
</reference>
<comment type="pathway">
    <text evidence="1 11">Lipid metabolism; fatty acid biosynthesis.</text>
</comment>
<evidence type="ECO:0000256" key="4">
    <source>
        <dbReference type="ARBA" id="ARBA00014657"/>
    </source>
</evidence>
<dbReference type="InterPro" id="IPR016039">
    <property type="entry name" value="Thiolase-like"/>
</dbReference>
<keyword evidence="5 11" id="KW-0444">Lipid biosynthesis</keyword>
<keyword evidence="7" id="KW-0276">Fatty acid metabolism</keyword>
<keyword evidence="10 11" id="KW-0012">Acyltransferase</keyword>
<sequence length="413" mass="43521">MKRRVVITGLGVLSPVGLNTGDFWDSLIEGRSGITRITKFDPSAFSAQIAGELKGFDPVACLGAKEARRTDAFVQYALVAAQEAFDHGKLKSEGIDPERFGVIIGSGIGGINTLETQHSVLMERGPDRVSPFFVPMMIADMASGQVSMKMNAKGPNFATVSACASGAHAIGEAFRVLREGLADVMLTGGAEAPLSPLALAGFCSMKALSTRNDDPERASRPFDKDRDGFVMAEGAGILLLETLEFAKARGATILAELCGYGATADAHHLTAPAPGGEGAARAMKGAMAEAGMKPEDVDYINAHGTSTPLNDRFETMAIQHVFGAHAKKLMVSSTKSMTGHLLGAAGGIETVACVQSLLTDIVPPTINYENPDPDCDLDFVPNEARRKPVQVILSNSLGFGGHNVSLLLKKYVD</sequence>
<dbReference type="EMBL" id="JAHJDP010000032">
    <property type="protein sequence ID" value="MBU2690595.1"/>
    <property type="molecule type" value="Genomic_DNA"/>
</dbReference>
<dbReference type="SMART" id="SM00825">
    <property type="entry name" value="PKS_KS"/>
    <property type="match status" value="1"/>
</dbReference>
<evidence type="ECO:0000256" key="3">
    <source>
        <dbReference type="ARBA" id="ARBA00012356"/>
    </source>
</evidence>
<evidence type="ECO:0000256" key="7">
    <source>
        <dbReference type="ARBA" id="ARBA00022832"/>
    </source>
</evidence>
<comment type="catalytic activity">
    <reaction evidence="11">
        <text>a fatty acyl-[ACP] + malonyl-[ACP] + H(+) = a 3-oxoacyl-[ACP] + holo-[ACP] + CO2</text>
        <dbReference type="Rhea" id="RHEA:22836"/>
        <dbReference type="Rhea" id="RHEA-COMP:9623"/>
        <dbReference type="Rhea" id="RHEA-COMP:9685"/>
        <dbReference type="Rhea" id="RHEA-COMP:9916"/>
        <dbReference type="Rhea" id="RHEA-COMP:14125"/>
        <dbReference type="ChEBI" id="CHEBI:15378"/>
        <dbReference type="ChEBI" id="CHEBI:16526"/>
        <dbReference type="ChEBI" id="CHEBI:64479"/>
        <dbReference type="ChEBI" id="CHEBI:78449"/>
        <dbReference type="ChEBI" id="CHEBI:78776"/>
        <dbReference type="ChEBI" id="CHEBI:138651"/>
    </reaction>
</comment>
<keyword evidence="8" id="KW-0443">Lipid metabolism</keyword>
<dbReference type="InterPro" id="IPR018201">
    <property type="entry name" value="Ketoacyl_synth_AS"/>
</dbReference>
<dbReference type="InterPro" id="IPR000794">
    <property type="entry name" value="Beta-ketoacyl_synthase"/>
</dbReference>
<comment type="catalytic activity">
    <reaction evidence="11">
        <text>(9Z)-hexadecenoyl-[ACP] + malonyl-[ACP] + H(+) = 3-oxo-(11Z)-octadecenoyl-[ACP] + holo-[ACP] + CO2</text>
        <dbReference type="Rhea" id="RHEA:55040"/>
        <dbReference type="Rhea" id="RHEA-COMP:9623"/>
        <dbReference type="Rhea" id="RHEA-COMP:9685"/>
        <dbReference type="Rhea" id="RHEA-COMP:10800"/>
        <dbReference type="Rhea" id="RHEA-COMP:14074"/>
        <dbReference type="ChEBI" id="CHEBI:15378"/>
        <dbReference type="ChEBI" id="CHEBI:16526"/>
        <dbReference type="ChEBI" id="CHEBI:64479"/>
        <dbReference type="ChEBI" id="CHEBI:78449"/>
        <dbReference type="ChEBI" id="CHEBI:83989"/>
        <dbReference type="ChEBI" id="CHEBI:138538"/>
        <dbReference type="EC" id="2.3.1.179"/>
    </reaction>
</comment>
<dbReference type="InterPro" id="IPR017568">
    <property type="entry name" value="3-oxoacyl-ACP_synth-2"/>
</dbReference>
<organism evidence="15 16">
    <name type="scientific">Eiseniibacteriota bacterium</name>
    <dbReference type="NCBI Taxonomy" id="2212470"/>
    <lineage>
        <taxon>Bacteria</taxon>
        <taxon>Candidatus Eiseniibacteriota</taxon>
    </lineage>
</organism>
<evidence type="ECO:0000256" key="13">
    <source>
        <dbReference type="RuleBase" id="RU003694"/>
    </source>
</evidence>
<gene>
    <name evidence="15" type="primary">fabF</name>
    <name evidence="15" type="ORF">KJ970_06665</name>
</gene>
<dbReference type="GO" id="GO:0005829">
    <property type="term" value="C:cytosol"/>
    <property type="evidence" value="ECO:0007669"/>
    <property type="project" value="TreeGrafter"/>
</dbReference>
<dbReference type="NCBIfam" id="NF004970">
    <property type="entry name" value="PRK06333.1"/>
    <property type="match status" value="1"/>
</dbReference>
<dbReference type="NCBIfam" id="NF005589">
    <property type="entry name" value="PRK07314.1"/>
    <property type="match status" value="1"/>
</dbReference>
<evidence type="ECO:0000256" key="12">
    <source>
        <dbReference type="PIRSR" id="PIRSR000447-1"/>
    </source>
</evidence>
<dbReference type="Gene3D" id="3.40.47.10">
    <property type="match status" value="1"/>
</dbReference>
<keyword evidence="6 11" id="KW-0808">Transferase</keyword>
<feature type="domain" description="Ketosynthase family 3 (KS3)" evidence="14">
    <location>
        <begin position="2"/>
        <end position="410"/>
    </location>
</feature>